<dbReference type="Pfam" id="PF07690">
    <property type="entry name" value="MFS_1"/>
    <property type="match status" value="1"/>
</dbReference>
<dbReference type="CDD" id="cd07989">
    <property type="entry name" value="LPLAT_AGPAT-like"/>
    <property type="match status" value="1"/>
</dbReference>
<organism evidence="8 9">
    <name type="scientific">Lentisphaera araneosa HTCC2155</name>
    <dbReference type="NCBI Taxonomy" id="313628"/>
    <lineage>
        <taxon>Bacteria</taxon>
        <taxon>Pseudomonadati</taxon>
        <taxon>Lentisphaerota</taxon>
        <taxon>Lentisphaeria</taxon>
        <taxon>Lentisphaerales</taxon>
        <taxon>Lentisphaeraceae</taxon>
        <taxon>Lentisphaera</taxon>
    </lineage>
</organism>
<feature type="domain" description="Phospholipid/glycerol acyltransferase" evidence="7">
    <location>
        <begin position="435"/>
        <end position="549"/>
    </location>
</feature>
<dbReference type="PANTHER" id="PTHR24096:SF149">
    <property type="entry name" value="AMP-BINDING DOMAIN-CONTAINING PROTEIN-RELATED"/>
    <property type="match status" value="1"/>
</dbReference>
<dbReference type="InterPro" id="IPR045851">
    <property type="entry name" value="AMP-bd_C_sf"/>
</dbReference>
<dbReference type="Pfam" id="PF01553">
    <property type="entry name" value="Acyltransferase"/>
    <property type="match status" value="1"/>
</dbReference>
<dbReference type="SUPFAM" id="SSF56801">
    <property type="entry name" value="Acetyl-CoA synthetase-like"/>
    <property type="match status" value="1"/>
</dbReference>
<feature type="transmembrane region" description="Helical" evidence="6">
    <location>
        <begin position="381"/>
        <end position="402"/>
    </location>
</feature>
<dbReference type="GO" id="GO:0016405">
    <property type="term" value="F:CoA-ligase activity"/>
    <property type="evidence" value="ECO:0007669"/>
    <property type="project" value="TreeGrafter"/>
</dbReference>
<reference evidence="8 9" key="1">
    <citation type="journal article" date="2010" name="J. Bacteriol.">
        <title>Genome sequence of Lentisphaera araneosa HTCC2155T, the type species of the order Lentisphaerales in the phylum Lentisphaerae.</title>
        <authorList>
            <person name="Thrash J.C."/>
            <person name="Cho J.C."/>
            <person name="Vergin K.L."/>
            <person name="Morris R.M."/>
            <person name="Giovannoni S.J."/>
        </authorList>
    </citation>
    <scope>NUCLEOTIDE SEQUENCE [LARGE SCALE GENOMIC DNA]</scope>
    <source>
        <strain evidence="8 9">HTCC2155</strain>
    </source>
</reference>
<evidence type="ECO:0000313" key="9">
    <source>
        <dbReference type="Proteomes" id="UP000004947"/>
    </source>
</evidence>
<evidence type="ECO:0000256" key="4">
    <source>
        <dbReference type="ARBA" id="ARBA00022989"/>
    </source>
</evidence>
<dbReference type="PANTHER" id="PTHR24096">
    <property type="entry name" value="LONG-CHAIN-FATTY-ACID--COA LIGASE"/>
    <property type="match status" value="1"/>
</dbReference>
<dbReference type="GO" id="GO:0016746">
    <property type="term" value="F:acyltransferase activity"/>
    <property type="evidence" value="ECO:0007669"/>
    <property type="project" value="UniProtKB-KW"/>
</dbReference>
<dbReference type="InterPro" id="IPR011701">
    <property type="entry name" value="MFS"/>
</dbReference>
<keyword evidence="9" id="KW-1185">Reference proteome</keyword>
<dbReference type="AlphaFoldDB" id="A6DK79"/>
<dbReference type="RefSeq" id="WP_007278292.1">
    <property type="nucleotide sequence ID" value="NZ_ABCK01000007.1"/>
</dbReference>
<dbReference type="Gene3D" id="3.30.300.30">
    <property type="match status" value="1"/>
</dbReference>
<keyword evidence="3 6" id="KW-0812">Transmembrane</keyword>
<dbReference type="InterPro" id="IPR036259">
    <property type="entry name" value="MFS_trans_sf"/>
</dbReference>
<dbReference type="SUPFAM" id="SSF69593">
    <property type="entry name" value="Glycerol-3-phosphate (1)-acyltransferase"/>
    <property type="match status" value="1"/>
</dbReference>
<feature type="transmembrane region" description="Helical" evidence="6">
    <location>
        <begin position="48"/>
        <end position="68"/>
    </location>
</feature>
<dbReference type="InterPro" id="IPR002123">
    <property type="entry name" value="Plipid/glycerol_acylTrfase"/>
</dbReference>
<name>A6DK79_9BACT</name>
<dbReference type="InterPro" id="IPR020845">
    <property type="entry name" value="AMP-binding_CS"/>
</dbReference>
<dbReference type="Pfam" id="PF00501">
    <property type="entry name" value="AMP-binding"/>
    <property type="match status" value="1"/>
</dbReference>
<keyword evidence="4 6" id="KW-1133">Transmembrane helix</keyword>
<dbReference type="Gene3D" id="1.20.1250.20">
    <property type="entry name" value="MFS general substrate transporter like domains"/>
    <property type="match status" value="1"/>
</dbReference>
<keyword evidence="8" id="KW-0808">Transferase</keyword>
<dbReference type="SMART" id="SM00563">
    <property type="entry name" value="PlsC"/>
    <property type="match status" value="1"/>
</dbReference>
<feature type="transmembrane region" description="Helical" evidence="6">
    <location>
        <begin position="111"/>
        <end position="129"/>
    </location>
</feature>
<evidence type="ECO:0000256" key="5">
    <source>
        <dbReference type="ARBA" id="ARBA00023136"/>
    </source>
</evidence>
<dbReference type="OrthoDB" id="9803968at2"/>
<dbReference type="InterPro" id="IPR000873">
    <property type="entry name" value="AMP-dep_synth/lig_dom"/>
</dbReference>
<dbReference type="CDD" id="cd06173">
    <property type="entry name" value="MFS_MefA_like"/>
    <property type="match status" value="1"/>
</dbReference>
<feature type="transmembrane region" description="Helical" evidence="6">
    <location>
        <begin position="262"/>
        <end position="279"/>
    </location>
</feature>
<accession>A6DK79</accession>
<sequence>MTPQTRRLIPVAFANFFGTLNDNAFKNISILIMAMSITDSSEELILNARISIVFTVPFILFSVFAGWAGDRFCRHKVMGFAKACELPIMLVGSVAVMLYDSSNPSPLLGGLLYSCVFLMAVQSTFFVPARASIMPQLFNEQEIKDANGKLELLNFAGIILGTALAGVCVTYKASLLVLPIFAIIGWFFIRKTQAVEAANPTLPFSLNPIKELAGPMKTIRQDKGLLAAAIGETIFYSIGIVLVFAILTMGKYDLMLSDIERSLMLLPLTFGIGLGCFVAGRLNHTTMNRGLCVPGLMGMTFALCQLISTSNPTIASLWILLAGFFGGLFVLPIKVYLQEETPEKERMRIMAAENILVFLGMLFTTWLTYEFGKRSGDLTSHSVIWACSLALALTCIPAAIILSNNFLRLLVLGPIRLNYRIRGRGLENVPHDGPLLLLPNHSTWIDGFLLSAAIPRNIVFMIDSTYYYKPLLKPFFEMFDFLPVNTGRKSVLQSLEAGRQALADGKALCLFPEGVLTRSGFMNEFKSGFQRVLKGNEDATVLPVYMGGTWDSTFSLRSGERLSLTNTVGPLPPKISVHVGEVVPHDIPALELWEKVKELEFIDHKIRADENVPGPVKFLHHAKFNPFGSIFIDPDKGPIKNLPLLIKILALSAKIKKVHGKKEYTSILLPNTVAAVSSALAAYYQDSVPVFLNSTVSKDGLAHALKTTDCQHVITSKLAIKKMKIELPESCTPVYLEDIAKSITKVDVIKALLSIARPSRSICKAKIDDTATILFSSGSTGTPKGVELTHLNVSSNLDSLGMVCDLNQNDVVLGHMPLFHAFGYLSAFYLPISQGTPAVMQANPLDAKAVSENMGKYACSILFATPSFLANYTRRCKKEDFSKLRLVLVGAEKLNANTSKEFFEKFGVLPTEAYGATELAPGVSFNAPVKIWELGKKHLRDNSVGRPLPGIQIKTVNPDTLEDLAHGEDGLLLVRSPGTMRGYLKDPDRTNAVLKNGWYITGDIASIHRDGSIQLQGRLSRFSKIAGEMVPHGAVEEVLHQEASTDPSQLAVMGVPDEARGEKLIVLFTELDKDIAEIIESLRSHGLPNLWIPRPQNFIQIDEIPLLGSGKVDLKGLKDLAIKMVEKQNA</sequence>
<dbReference type="SUPFAM" id="SSF103473">
    <property type="entry name" value="MFS general substrate transporter"/>
    <property type="match status" value="1"/>
</dbReference>
<dbReference type="Gene3D" id="3.40.50.12780">
    <property type="entry name" value="N-terminal domain of ligase-like"/>
    <property type="match status" value="1"/>
</dbReference>
<dbReference type="STRING" id="313628.LNTAR_00210"/>
<proteinExistence type="inferred from homology"/>
<feature type="transmembrane region" description="Helical" evidence="6">
    <location>
        <begin position="314"/>
        <end position="337"/>
    </location>
</feature>
<evidence type="ECO:0000313" key="8">
    <source>
        <dbReference type="EMBL" id="EDM27777.1"/>
    </source>
</evidence>
<dbReference type="GO" id="GO:0022857">
    <property type="term" value="F:transmembrane transporter activity"/>
    <property type="evidence" value="ECO:0007669"/>
    <property type="project" value="InterPro"/>
</dbReference>
<feature type="transmembrane region" description="Helical" evidence="6">
    <location>
        <begin position="150"/>
        <end position="167"/>
    </location>
</feature>
<keyword evidence="2" id="KW-0436">Ligase</keyword>
<dbReference type="InterPro" id="IPR042099">
    <property type="entry name" value="ANL_N_sf"/>
</dbReference>
<evidence type="ECO:0000256" key="2">
    <source>
        <dbReference type="ARBA" id="ARBA00022598"/>
    </source>
</evidence>
<comment type="similarity">
    <text evidence="1">Belongs to the ATP-dependent AMP-binding enzyme family.</text>
</comment>
<keyword evidence="5 6" id="KW-0472">Membrane</keyword>
<dbReference type="eggNOG" id="COG0204">
    <property type="taxonomic scope" value="Bacteria"/>
</dbReference>
<dbReference type="eggNOG" id="COG0318">
    <property type="taxonomic scope" value="Bacteria"/>
</dbReference>
<evidence type="ECO:0000256" key="3">
    <source>
        <dbReference type="ARBA" id="ARBA00022692"/>
    </source>
</evidence>
<comment type="caution">
    <text evidence="8">The sequence shown here is derived from an EMBL/GenBank/DDBJ whole genome shotgun (WGS) entry which is preliminary data.</text>
</comment>
<feature type="transmembrane region" description="Helical" evidence="6">
    <location>
        <begin position="80"/>
        <end position="99"/>
    </location>
</feature>
<evidence type="ECO:0000256" key="1">
    <source>
        <dbReference type="ARBA" id="ARBA00006432"/>
    </source>
</evidence>
<dbReference type="PROSITE" id="PS00455">
    <property type="entry name" value="AMP_BINDING"/>
    <property type="match status" value="1"/>
</dbReference>
<feature type="transmembrane region" description="Helical" evidence="6">
    <location>
        <begin position="349"/>
        <end position="369"/>
    </location>
</feature>
<gene>
    <name evidence="8" type="ORF">LNTAR_00210</name>
</gene>
<keyword evidence="8" id="KW-0012">Acyltransferase</keyword>
<evidence type="ECO:0000256" key="6">
    <source>
        <dbReference type="SAM" id="Phobius"/>
    </source>
</evidence>
<evidence type="ECO:0000259" key="7">
    <source>
        <dbReference type="SMART" id="SM00563"/>
    </source>
</evidence>
<dbReference type="EMBL" id="ABCK01000007">
    <property type="protein sequence ID" value="EDM27777.1"/>
    <property type="molecule type" value="Genomic_DNA"/>
</dbReference>
<feature type="transmembrane region" description="Helical" evidence="6">
    <location>
        <begin position="225"/>
        <end position="250"/>
    </location>
</feature>
<dbReference type="Proteomes" id="UP000004947">
    <property type="component" value="Unassembled WGS sequence"/>
</dbReference>
<protein>
    <submittedName>
        <fullName evidence="8">2-acyl-glycerophospho-ethanolamine acyltransferase</fullName>
    </submittedName>
</protein>